<feature type="region of interest" description="Disordered" evidence="1">
    <location>
        <begin position="1133"/>
        <end position="1169"/>
    </location>
</feature>
<dbReference type="PANTHER" id="PTHR11102:SF160">
    <property type="entry name" value="ERAD-ASSOCIATED E3 UBIQUITIN-PROTEIN LIGASE COMPONENT HRD3"/>
    <property type="match status" value="1"/>
</dbReference>
<name>A0A2S0ND12_9HYPH</name>
<dbReference type="Gene3D" id="1.10.287.1490">
    <property type="match status" value="1"/>
</dbReference>
<accession>A0A2S0ND12</accession>
<dbReference type="KEGG" id="phr:C6569_12345"/>
<evidence type="ECO:0000256" key="1">
    <source>
        <dbReference type="SAM" id="MobiDB-lite"/>
    </source>
</evidence>
<dbReference type="SMART" id="SM00671">
    <property type="entry name" value="SEL1"/>
    <property type="match status" value="4"/>
</dbReference>
<feature type="region of interest" description="Disordered" evidence="1">
    <location>
        <begin position="664"/>
        <end position="709"/>
    </location>
</feature>
<feature type="compositionally biased region" description="Polar residues" evidence="1">
    <location>
        <begin position="904"/>
        <end position="913"/>
    </location>
</feature>
<evidence type="ECO:0000313" key="3">
    <source>
        <dbReference type="Proteomes" id="UP000237889"/>
    </source>
</evidence>
<proteinExistence type="predicted"/>
<feature type="region of interest" description="Disordered" evidence="1">
    <location>
        <begin position="71"/>
        <end position="93"/>
    </location>
</feature>
<feature type="compositionally biased region" description="Low complexity" evidence="1">
    <location>
        <begin position="864"/>
        <end position="894"/>
    </location>
</feature>
<feature type="region of interest" description="Disordered" evidence="1">
    <location>
        <begin position="864"/>
        <end position="934"/>
    </location>
</feature>
<sequence>MRHTVPWSVKGVDQDAREAAKEAARRSGMSLGEWLNSAIAEQAAEAAAAAQVDTGLSTVTRRLESISQRLDAVTRRESETAIPKTPPARGDNSDIVRALDAVARLAEISERRSAAAIEAVERLGSARAVPAPAPPPRAALAQPAERSDHTAELDAIARSIRNLDMPAPRHSEATAGMMMPPRSFRGDIESAVAEIAARQKVLAGGEREAPARATAPVGPAEAPPMAGMSPDMAPIAARLDALSRQIEQVLGQPRPQPPRPSETNALAGEIGRLSKRIDAMSAAPADGLHDEIKSLSGRVEQMRREFAERETGQYDRAVAELRSDIAAIADQLSDLAPRRAVASLEAEVQGLGARLDAARAQGLAAEPLETLVQEFEQALARLMPAEGIAEELKALSMRVDSLATRGLSSGVIETLAAETSAIRAMLADTVSRDAIDALGDQIAALGRRIDELADQRRPGSDVEAITSAIEARIEEIAERLAAAPRPATAASNPQLEEALRRLADKLEDSHARPEDPKALAEIERHILSLAAKIDAADGRFAQLGTIERGLSDLFVQMEEMRAGAIEAAEQAARRALATAPASGSDEEIEALRREIAEVRKARLAPDPRGAETVDAVQQTFERVARRIAEIEPAETPMAPSPPLAPVAAEPAIARPKAAATVVAERSAAPVSRQAAPSRPPGSVDLPLEPGSGAPRVRPPAPGAAPAGGSKTDFIAAARRAARAAAVDPALRPEPEEPAKAGFFARFRGAPKPQGEVELPAPEAKKPRWRSKAVSQEAAPPVAAPEPVVMTPDGPEAEARPVVSVNRKTILMGIAAALLVLAAGIATMPKIRSLMDATGTPRAAAPAASIEAPAAAPIAATPAAAPGASFAPASTSSTPAELTPPTATPAATDPAPAEPEGDTSAPETTGSVTAARTPPPGMTVSPSGWQPVDTRTGRALTLPAPLKAAAEAGDPLAAYEMGTRHLEGRGVAVSAAEAAKWYQRAADAGVVPAQYRLGSLYEKGTGVLRDYERARRLYERAGEAGNAKAMHNLAVMYAQGQAAPRPDYKTAAQWFRRAAEHGVADSQYNLGILYARGLGVDQSLAESYKWFALAAAGGDQDAGKKRDEVAARLDAQTLVAARLAVQTFAPKTEPDAAVRIAAPAEWSDPPAAGAPAQPARPAPRRAQSSR</sequence>
<dbReference type="InterPro" id="IPR011990">
    <property type="entry name" value="TPR-like_helical_dom_sf"/>
</dbReference>
<feature type="compositionally biased region" description="Low complexity" evidence="1">
    <location>
        <begin position="1148"/>
        <end position="1158"/>
    </location>
</feature>
<dbReference type="Proteomes" id="UP000237889">
    <property type="component" value="Chromosome"/>
</dbReference>
<evidence type="ECO:0008006" key="4">
    <source>
        <dbReference type="Google" id="ProtNLM"/>
    </source>
</evidence>
<dbReference type="RefSeq" id="WP_106749134.1">
    <property type="nucleotide sequence ID" value="NZ_CP027668.1"/>
</dbReference>
<dbReference type="PANTHER" id="PTHR11102">
    <property type="entry name" value="SEL-1-LIKE PROTEIN"/>
    <property type="match status" value="1"/>
</dbReference>
<dbReference type="InterPro" id="IPR050767">
    <property type="entry name" value="Sel1_AlgK"/>
</dbReference>
<dbReference type="Pfam" id="PF08238">
    <property type="entry name" value="Sel1"/>
    <property type="match status" value="4"/>
</dbReference>
<dbReference type="EMBL" id="CP027668">
    <property type="protein sequence ID" value="AVO45793.1"/>
    <property type="molecule type" value="Genomic_DNA"/>
</dbReference>
<feature type="compositionally biased region" description="Basic and acidic residues" evidence="1">
    <location>
        <begin position="12"/>
        <end position="21"/>
    </location>
</feature>
<dbReference type="Gene3D" id="1.25.40.10">
    <property type="entry name" value="Tetratricopeptide repeat domain"/>
    <property type="match status" value="2"/>
</dbReference>
<gene>
    <name evidence="2" type="ORF">C6569_12345</name>
</gene>
<feature type="region of interest" description="Disordered" evidence="1">
    <location>
        <begin position="750"/>
        <end position="794"/>
    </location>
</feature>
<keyword evidence="3" id="KW-1185">Reference proteome</keyword>
<evidence type="ECO:0000313" key="2">
    <source>
        <dbReference type="EMBL" id="AVO45793.1"/>
    </source>
</evidence>
<reference evidence="2 3" key="1">
    <citation type="submission" date="2018-03" db="EMBL/GenBank/DDBJ databases">
        <title>Genome sequencing of Phreatobacter sp.</title>
        <authorList>
            <person name="Kim S.-J."/>
            <person name="Heo J."/>
            <person name="Kwon S.-W."/>
        </authorList>
    </citation>
    <scope>NUCLEOTIDE SEQUENCE [LARGE SCALE GENOMIC DNA]</scope>
    <source>
        <strain evidence="2 3">S-12</strain>
    </source>
</reference>
<dbReference type="InterPro" id="IPR006597">
    <property type="entry name" value="Sel1-like"/>
</dbReference>
<dbReference type="SUPFAM" id="SSF81901">
    <property type="entry name" value="HCP-like"/>
    <property type="match status" value="1"/>
</dbReference>
<feature type="region of interest" description="Disordered" evidence="1">
    <location>
        <begin position="1"/>
        <end position="21"/>
    </location>
</feature>
<organism evidence="2 3">
    <name type="scientific">Phreatobacter cathodiphilus</name>
    <dbReference type="NCBI Taxonomy" id="1868589"/>
    <lineage>
        <taxon>Bacteria</taxon>
        <taxon>Pseudomonadati</taxon>
        <taxon>Pseudomonadota</taxon>
        <taxon>Alphaproteobacteria</taxon>
        <taxon>Hyphomicrobiales</taxon>
        <taxon>Phreatobacteraceae</taxon>
        <taxon>Phreatobacter</taxon>
    </lineage>
</organism>
<protein>
    <recommendedName>
        <fullName evidence="4">Localization factor PodJL</fullName>
    </recommendedName>
</protein>
<dbReference type="AlphaFoldDB" id="A0A2S0ND12"/>
<feature type="compositionally biased region" description="Low complexity" evidence="1">
    <location>
        <begin position="776"/>
        <end position="788"/>
    </location>
</feature>
<feature type="region of interest" description="Disordered" evidence="1">
    <location>
        <begin position="127"/>
        <end position="149"/>
    </location>
</feature>